<dbReference type="GO" id="GO:0005737">
    <property type="term" value="C:cytoplasm"/>
    <property type="evidence" value="ECO:0007669"/>
    <property type="project" value="TreeGrafter"/>
</dbReference>
<evidence type="ECO:0000313" key="3">
    <source>
        <dbReference type="Proteomes" id="UP000004508"/>
    </source>
</evidence>
<dbReference type="AlphaFoldDB" id="D6TUW1"/>
<dbReference type="eggNOG" id="COG1670">
    <property type="taxonomic scope" value="Bacteria"/>
</dbReference>
<keyword evidence="3" id="KW-1185">Reference proteome</keyword>
<dbReference type="GO" id="GO:1990189">
    <property type="term" value="F:protein N-terminal-serine acetyltransferase activity"/>
    <property type="evidence" value="ECO:0007669"/>
    <property type="project" value="TreeGrafter"/>
</dbReference>
<gene>
    <name evidence="2" type="ORF">Krac_6474</name>
</gene>
<dbReference type="PANTHER" id="PTHR43441:SF3">
    <property type="entry name" value="ACETYLTRANSFERASE"/>
    <property type="match status" value="1"/>
</dbReference>
<reference evidence="2 3" key="1">
    <citation type="journal article" date="2011" name="Stand. Genomic Sci.">
        <title>Non-contiguous finished genome sequence and contextual data of the filamentous soil bacterium Ktedonobacter racemifer type strain (SOSP1-21).</title>
        <authorList>
            <person name="Chang Y.J."/>
            <person name="Land M."/>
            <person name="Hauser L."/>
            <person name="Chertkov O."/>
            <person name="Del Rio T.G."/>
            <person name="Nolan M."/>
            <person name="Copeland A."/>
            <person name="Tice H."/>
            <person name="Cheng J.F."/>
            <person name="Lucas S."/>
            <person name="Han C."/>
            <person name="Goodwin L."/>
            <person name="Pitluck S."/>
            <person name="Ivanova N."/>
            <person name="Ovchinikova G."/>
            <person name="Pati A."/>
            <person name="Chen A."/>
            <person name="Palaniappan K."/>
            <person name="Mavromatis K."/>
            <person name="Liolios K."/>
            <person name="Brettin T."/>
            <person name="Fiebig A."/>
            <person name="Rohde M."/>
            <person name="Abt B."/>
            <person name="Goker M."/>
            <person name="Detter J.C."/>
            <person name="Woyke T."/>
            <person name="Bristow J."/>
            <person name="Eisen J.A."/>
            <person name="Markowitz V."/>
            <person name="Hugenholtz P."/>
            <person name="Kyrpides N.C."/>
            <person name="Klenk H.P."/>
            <person name="Lapidus A."/>
        </authorList>
    </citation>
    <scope>NUCLEOTIDE SEQUENCE [LARGE SCALE GENOMIC DNA]</scope>
    <source>
        <strain evidence="3">DSM 44963</strain>
    </source>
</reference>
<dbReference type="InParanoid" id="D6TUW1"/>
<dbReference type="Gene3D" id="3.40.630.30">
    <property type="match status" value="1"/>
</dbReference>
<proteinExistence type="predicted"/>
<evidence type="ECO:0000259" key="1">
    <source>
        <dbReference type="PROSITE" id="PS51186"/>
    </source>
</evidence>
<evidence type="ECO:0000313" key="2">
    <source>
        <dbReference type="EMBL" id="EFH85287.1"/>
    </source>
</evidence>
<protein>
    <submittedName>
        <fullName evidence="2">GCN5-related N-acetyltransferase</fullName>
    </submittedName>
</protein>
<comment type="caution">
    <text evidence="2">The sequence shown here is derived from an EMBL/GenBank/DDBJ whole genome shotgun (WGS) entry which is preliminary data.</text>
</comment>
<dbReference type="InterPro" id="IPR016181">
    <property type="entry name" value="Acyl_CoA_acyltransferase"/>
</dbReference>
<organism evidence="2 3">
    <name type="scientific">Ktedonobacter racemifer DSM 44963</name>
    <dbReference type="NCBI Taxonomy" id="485913"/>
    <lineage>
        <taxon>Bacteria</taxon>
        <taxon>Bacillati</taxon>
        <taxon>Chloroflexota</taxon>
        <taxon>Ktedonobacteria</taxon>
        <taxon>Ktedonobacterales</taxon>
        <taxon>Ktedonobacteraceae</taxon>
        <taxon>Ktedonobacter</taxon>
    </lineage>
</organism>
<dbReference type="Pfam" id="PF13302">
    <property type="entry name" value="Acetyltransf_3"/>
    <property type="match status" value="1"/>
</dbReference>
<dbReference type="PANTHER" id="PTHR43441">
    <property type="entry name" value="RIBOSOMAL-PROTEIN-SERINE ACETYLTRANSFERASE"/>
    <property type="match status" value="1"/>
</dbReference>
<dbReference type="RefSeq" id="WP_007917445.1">
    <property type="nucleotide sequence ID" value="NZ_ADVG01000003.1"/>
</dbReference>
<dbReference type="Proteomes" id="UP000004508">
    <property type="component" value="Unassembled WGS sequence"/>
</dbReference>
<accession>D6TUW1</accession>
<dbReference type="InterPro" id="IPR051908">
    <property type="entry name" value="Ribosomal_N-acetyltransferase"/>
</dbReference>
<keyword evidence="2" id="KW-0808">Transferase</keyword>
<dbReference type="PROSITE" id="PS51186">
    <property type="entry name" value="GNAT"/>
    <property type="match status" value="1"/>
</dbReference>
<dbReference type="GO" id="GO:0008999">
    <property type="term" value="F:protein-N-terminal-alanine acetyltransferase activity"/>
    <property type="evidence" value="ECO:0007669"/>
    <property type="project" value="TreeGrafter"/>
</dbReference>
<dbReference type="SUPFAM" id="SSF55729">
    <property type="entry name" value="Acyl-CoA N-acyltransferases (Nat)"/>
    <property type="match status" value="1"/>
</dbReference>
<feature type="domain" description="N-acetyltransferase" evidence="1">
    <location>
        <begin position="21"/>
        <end position="182"/>
    </location>
</feature>
<dbReference type="InterPro" id="IPR000182">
    <property type="entry name" value="GNAT_dom"/>
</dbReference>
<sequence>MKATHYRTLILLCNQLEGERVMMRSYRASDARALYEAVEESREHLRPWLPFADETFEEASDWVIRQQAAWLLRENLSLGIWEQSSGHFLGSAGLIPSNWQIGYFGIGYWLRASAEGHGYMSEAVSLLVDYAFSELGAERLEIQCDERNERSAAVARRLGFKREGCRRNDFCASDGSLRNTLIFGLLPTDRS</sequence>
<name>D6TUW1_KTERA</name>
<dbReference type="STRING" id="485913.Krac_6474"/>
<dbReference type="OrthoDB" id="9799321at2"/>
<dbReference type="EMBL" id="ADVG01000003">
    <property type="protein sequence ID" value="EFH85287.1"/>
    <property type="molecule type" value="Genomic_DNA"/>
</dbReference>